<accession>A0A835Q3E7</accession>
<name>A0A835Q3E7_VANPL</name>
<feature type="compositionally biased region" description="Low complexity" evidence="1">
    <location>
        <begin position="112"/>
        <end position="124"/>
    </location>
</feature>
<keyword evidence="4" id="KW-1185">Reference proteome</keyword>
<gene>
    <name evidence="3" type="ORF">HPP92_020299</name>
    <name evidence="2" type="ORF">HPP92_020700</name>
</gene>
<feature type="region of interest" description="Disordered" evidence="1">
    <location>
        <begin position="101"/>
        <end position="161"/>
    </location>
</feature>
<dbReference type="Proteomes" id="UP000636800">
    <property type="component" value="Chromosome 11"/>
</dbReference>
<evidence type="ECO:0000313" key="2">
    <source>
        <dbReference type="EMBL" id="KAG0460403.1"/>
    </source>
</evidence>
<evidence type="ECO:0000313" key="4">
    <source>
        <dbReference type="Proteomes" id="UP000636800"/>
    </source>
</evidence>
<dbReference type="AlphaFoldDB" id="A0A835Q3E7"/>
<organism evidence="3 5">
    <name type="scientific">Vanilla planifolia</name>
    <name type="common">Vanilla</name>
    <dbReference type="NCBI Taxonomy" id="51239"/>
    <lineage>
        <taxon>Eukaryota</taxon>
        <taxon>Viridiplantae</taxon>
        <taxon>Streptophyta</taxon>
        <taxon>Embryophyta</taxon>
        <taxon>Tracheophyta</taxon>
        <taxon>Spermatophyta</taxon>
        <taxon>Magnoliopsida</taxon>
        <taxon>Liliopsida</taxon>
        <taxon>Asparagales</taxon>
        <taxon>Orchidaceae</taxon>
        <taxon>Vanilloideae</taxon>
        <taxon>Vanilleae</taxon>
        <taxon>Vanilla</taxon>
    </lineage>
</organism>
<evidence type="ECO:0000313" key="5">
    <source>
        <dbReference type="Proteomes" id="UP000639772"/>
    </source>
</evidence>
<evidence type="ECO:0000313" key="3">
    <source>
        <dbReference type="EMBL" id="KAG0461823.1"/>
    </source>
</evidence>
<reference evidence="4 5" key="1">
    <citation type="journal article" date="2020" name="Nat. Food">
        <title>A phased Vanilla planifolia genome enables genetic improvement of flavour and production.</title>
        <authorList>
            <person name="Hasing T."/>
            <person name="Tang H."/>
            <person name="Brym M."/>
            <person name="Khazi F."/>
            <person name="Huang T."/>
            <person name="Chambers A.H."/>
        </authorList>
    </citation>
    <scope>NUCLEOTIDE SEQUENCE [LARGE SCALE GENOMIC DNA]</scope>
    <source>
        <tissue evidence="3">Leaf</tissue>
    </source>
</reference>
<comment type="caution">
    <text evidence="3">The sequence shown here is derived from an EMBL/GenBank/DDBJ whole genome shotgun (WGS) entry which is preliminary data.</text>
</comment>
<dbReference type="EMBL" id="JADCNL010000011">
    <property type="protein sequence ID" value="KAG0460403.1"/>
    <property type="molecule type" value="Genomic_DNA"/>
</dbReference>
<protein>
    <submittedName>
        <fullName evidence="3">Uncharacterized protein</fullName>
    </submittedName>
</protein>
<evidence type="ECO:0000256" key="1">
    <source>
        <dbReference type="SAM" id="MobiDB-lite"/>
    </source>
</evidence>
<dbReference type="EMBL" id="JADCNM010000011">
    <property type="protein sequence ID" value="KAG0461823.1"/>
    <property type="molecule type" value="Genomic_DNA"/>
</dbReference>
<dbReference type="Proteomes" id="UP000639772">
    <property type="component" value="Chromosome 11"/>
</dbReference>
<proteinExistence type="predicted"/>
<sequence length="179" mass="19966">MVSVELKGLDCEAATNAPAISAMLSSGRKSIIRRLHLPQLGLGKGREARRRWWEDKTRRKRWLRTRRWPQYPRLRNIGEKEKFGVKAAGIQEKRRGYGDFGERRFRNELGEDSGNSELGEGSSNCDLGDSNNADPGRGSPPREEGTPAGVGNQGEGSRPCEGSCLVPSVLRIELCRYLI</sequence>